<accession>A0A644YSB2</accession>
<dbReference type="EMBL" id="VSSQ01006063">
    <property type="protein sequence ID" value="MPM31406.1"/>
    <property type="molecule type" value="Genomic_DNA"/>
</dbReference>
<dbReference type="AlphaFoldDB" id="A0A644YSB2"/>
<evidence type="ECO:0000313" key="1">
    <source>
        <dbReference type="EMBL" id="MPM31406.1"/>
    </source>
</evidence>
<name>A0A644YSB2_9ZZZZ</name>
<comment type="caution">
    <text evidence="1">The sequence shown here is derived from an EMBL/GenBank/DDBJ whole genome shotgun (WGS) entry which is preliminary data.</text>
</comment>
<sequence length="76" mass="8530">MTTVKHSELQNSTSKRIVEIRAAWSIAERTDPTGRLIYAGFWLPDTRANRSALGAVIETGNDVYGVGTHWIEEREV</sequence>
<proteinExistence type="predicted"/>
<reference evidence="1" key="1">
    <citation type="submission" date="2019-08" db="EMBL/GenBank/DDBJ databases">
        <authorList>
            <person name="Kucharzyk K."/>
            <person name="Murdoch R.W."/>
            <person name="Higgins S."/>
            <person name="Loffler F."/>
        </authorList>
    </citation>
    <scope>NUCLEOTIDE SEQUENCE</scope>
</reference>
<protein>
    <submittedName>
        <fullName evidence="1">Uncharacterized protein</fullName>
    </submittedName>
</protein>
<gene>
    <name evidence="1" type="ORF">SDC9_77961</name>
</gene>
<organism evidence="1">
    <name type="scientific">bioreactor metagenome</name>
    <dbReference type="NCBI Taxonomy" id="1076179"/>
    <lineage>
        <taxon>unclassified sequences</taxon>
        <taxon>metagenomes</taxon>
        <taxon>ecological metagenomes</taxon>
    </lineage>
</organism>